<feature type="region of interest" description="Disordered" evidence="1">
    <location>
        <begin position="342"/>
        <end position="440"/>
    </location>
</feature>
<feature type="compositionally biased region" description="Polar residues" evidence="1">
    <location>
        <begin position="237"/>
        <end position="251"/>
    </location>
</feature>
<feature type="compositionally biased region" description="Low complexity" evidence="1">
    <location>
        <begin position="345"/>
        <end position="362"/>
    </location>
</feature>
<keyword evidence="3" id="KW-1185">Reference proteome</keyword>
<reference evidence="2 3" key="1">
    <citation type="journal article" date="2016" name="Genome Biol. Evol.">
        <title>Gene Family Evolution Reflects Adaptation to Soil Environmental Stressors in the Genome of the Collembolan Orchesella cincta.</title>
        <authorList>
            <person name="Faddeeva-Vakhrusheva A."/>
            <person name="Derks M.F."/>
            <person name="Anvar S.Y."/>
            <person name="Agamennone V."/>
            <person name="Suring W."/>
            <person name="Smit S."/>
            <person name="van Straalen N.M."/>
            <person name="Roelofs D."/>
        </authorList>
    </citation>
    <scope>NUCLEOTIDE SEQUENCE [LARGE SCALE GENOMIC DNA]</scope>
    <source>
        <tissue evidence="2">Mixed pool</tissue>
    </source>
</reference>
<feature type="non-terminal residue" evidence="2">
    <location>
        <position position="1"/>
    </location>
</feature>
<feature type="compositionally biased region" description="Polar residues" evidence="1">
    <location>
        <begin position="363"/>
        <end position="374"/>
    </location>
</feature>
<evidence type="ECO:0000313" key="2">
    <source>
        <dbReference type="EMBL" id="ODM96882.1"/>
    </source>
</evidence>
<accession>A0A1D2MVB4</accession>
<feature type="region of interest" description="Disordered" evidence="1">
    <location>
        <begin position="288"/>
        <end position="325"/>
    </location>
</feature>
<proteinExistence type="predicted"/>
<dbReference type="AlphaFoldDB" id="A0A1D2MVB4"/>
<comment type="caution">
    <text evidence="2">The sequence shown here is derived from an EMBL/GenBank/DDBJ whole genome shotgun (WGS) entry which is preliminary data.</text>
</comment>
<feature type="compositionally biased region" description="Basic and acidic residues" evidence="1">
    <location>
        <begin position="67"/>
        <end position="101"/>
    </location>
</feature>
<organism evidence="2 3">
    <name type="scientific">Orchesella cincta</name>
    <name type="common">Springtail</name>
    <name type="synonym">Podura cincta</name>
    <dbReference type="NCBI Taxonomy" id="48709"/>
    <lineage>
        <taxon>Eukaryota</taxon>
        <taxon>Metazoa</taxon>
        <taxon>Ecdysozoa</taxon>
        <taxon>Arthropoda</taxon>
        <taxon>Hexapoda</taxon>
        <taxon>Collembola</taxon>
        <taxon>Entomobryomorpha</taxon>
        <taxon>Entomobryoidea</taxon>
        <taxon>Orchesellidae</taxon>
        <taxon>Orchesellinae</taxon>
        <taxon>Orchesella</taxon>
    </lineage>
</organism>
<dbReference type="Proteomes" id="UP000094527">
    <property type="component" value="Unassembled WGS sequence"/>
</dbReference>
<dbReference type="EMBL" id="LJIJ01000493">
    <property type="protein sequence ID" value="ODM96882.1"/>
    <property type="molecule type" value="Genomic_DNA"/>
</dbReference>
<feature type="compositionally biased region" description="Basic and acidic residues" evidence="1">
    <location>
        <begin position="174"/>
        <end position="189"/>
    </location>
</feature>
<feature type="compositionally biased region" description="Basic and acidic residues" evidence="1">
    <location>
        <begin position="147"/>
        <end position="158"/>
    </location>
</feature>
<evidence type="ECO:0000256" key="1">
    <source>
        <dbReference type="SAM" id="MobiDB-lite"/>
    </source>
</evidence>
<evidence type="ECO:0000313" key="3">
    <source>
        <dbReference type="Proteomes" id="UP000094527"/>
    </source>
</evidence>
<feature type="compositionally biased region" description="Polar residues" evidence="1">
    <location>
        <begin position="190"/>
        <end position="211"/>
    </location>
</feature>
<name>A0A1D2MVB4_ORCCI</name>
<protein>
    <submittedName>
        <fullName evidence="2">Uncharacterized protein</fullName>
    </submittedName>
</protein>
<gene>
    <name evidence="2" type="ORF">Ocin01_09796</name>
</gene>
<feature type="compositionally biased region" description="Basic and acidic residues" evidence="1">
    <location>
        <begin position="44"/>
        <end position="54"/>
    </location>
</feature>
<feature type="region of interest" description="Disordered" evidence="1">
    <location>
        <begin position="44"/>
        <end position="251"/>
    </location>
</feature>
<sequence length="440" mass="47935">DHPQRVIPPPTLTISASHESQIIRNFKPFQNKVEKQLCPRDSFFQREWEMEQKQEVPSPSSSNPSAADHEIPQNKENLEDFENNNRKLPQDSEKMDIDHLMNAKADSIQKNSELGKCETSQNEDEAMDTFSSSSTPDLGEAQVCQFKQDESEDRKLNPKDFANGMNNDDIDGTTEERQEPEPESVDSRKIAQQRNDGGSSNDNPNVATEGSGNDVMKGDDDDDIDDSISQTHHHNADSFSLNNGNDTNNASSAIHHANRIIQPSSSINPSVVKSGGDVGINLASSQITSTNHHHHRPIAKMTIGGDTSGDKNGAPSTANIGEDEKPTEYQLRIHATDLQQEGFDTSSTSGSGNTAGTNISSTAPRHQSSPYQNQNSGSNNNSGGATSSASATAAAVTTSVSSQHHHHNHQQQQQQSRGVIHYTHQHMGANQDHNKSKAPK</sequence>
<feature type="compositionally biased region" description="Low complexity" evidence="1">
    <location>
        <begin position="375"/>
        <end position="402"/>
    </location>
</feature>